<accession>A0A8X8XQB5</accession>
<proteinExistence type="predicted"/>
<dbReference type="OrthoDB" id="777167at2759"/>
<evidence type="ECO:0000256" key="2">
    <source>
        <dbReference type="ARBA" id="ARBA00022692"/>
    </source>
</evidence>
<comment type="subcellular location">
    <subcellularLocation>
        <location evidence="1">Membrane</location>
        <topology evidence="1">Single-pass membrane protein</topology>
    </subcellularLocation>
</comment>
<dbReference type="InterPro" id="IPR044839">
    <property type="entry name" value="NDR1-like"/>
</dbReference>
<feature type="transmembrane region" description="Helical" evidence="6">
    <location>
        <begin position="63"/>
        <end position="89"/>
    </location>
</feature>
<protein>
    <recommendedName>
        <fullName evidence="7">Late embryogenesis abundant protein LEA-2 subgroup domain-containing protein</fullName>
    </recommendedName>
</protein>
<gene>
    <name evidence="8" type="ORF">SASPL_120544</name>
</gene>
<organism evidence="8">
    <name type="scientific">Salvia splendens</name>
    <name type="common">Scarlet sage</name>
    <dbReference type="NCBI Taxonomy" id="180675"/>
    <lineage>
        <taxon>Eukaryota</taxon>
        <taxon>Viridiplantae</taxon>
        <taxon>Streptophyta</taxon>
        <taxon>Embryophyta</taxon>
        <taxon>Tracheophyta</taxon>
        <taxon>Spermatophyta</taxon>
        <taxon>Magnoliopsida</taxon>
        <taxon>eudicotyledons</taxon>
        <taxon>Gunneridae</taxon>
        <taxon>Pentapetalae</taxon>
        <taxon>asterids</taxon>
        <taxon>lamiids</taxon>
        <taxon>Lamiales</taxon>
        <taxon>Lamiaceae</taxon>
        <taxon>Nepetoideae</taxon>
        <taxon>Mentheae</taxon>
        <taxon>Salviinae</taxon>
        <taxon>Salvia</taxon>
        <taxon>Salvia subgen. Calosphace</taxon>
        <taxon>core Calosphace</taxon>
    </lineage>
</organism>
<keyword evidence="3 6" id="KW-1133">Transmembrane helix</keyword>
<sequence length="259" mass="27953">MTDRVYPAAKPTANGGTAAPTTANGVAKPTFPATKAQLYNANRPAYRPRPPRRGHRRSCCCSICLWTTLLIILLLLLAAAAAAVFYVVYRPQRPSFSVSSLQLARFNLTDTAVTSAFTVTIIARNRNSDIAFFYDKTSIRILSGGVDIGDGSIAAFAHGKRNVTTLRATIGSSNSPIDAAADTTALKSSVKSRNLPLKIQLDTKVKVKIGKIKTKKVEIRVTCEGIRITIPTGKTASLATTSKAKCKVDPRIKIIKWTF</sequence>
<keyword evidence="9" id="KW-1185">Reference proteome</keyword>
<dbReference type="GO" id="GO:0098542">
    <property type="term" value="P:defense response to other organism"/>
    <property type="evidence" value="ECO:0007669"/>
    <property type="project" value="InterPro"/>
</dbReference>
<evidence type="ECO:0000313" key="8">
    <source>
        <dbReference type="EMBL" id="KAG6418341.1"/>
    </source>
</evidence>
<dbReference type="PANTHER" id="PTHR31234:SF2">
    <property type="entry name" value="OS05G0199100 PROTEIN"/>
    <property type="match status" value="1"/>
</dbReference>
<evidence type="ECO:0000259" key="7">
    <source>
        <dbReference type="Pfam" id="PF03168"/>
    </source>
</evidence>
<evidence type="ECO:0000313" key="9">
    <source>
        <dbReference type="Proteomes" id="UP000298416"/>
    </source>
</evidence>
<dbReference type="AlphaFoldDB" id="A0A8X8XQB5"/>
<dbReference type="InterPro" id="IPR004864">
    <property type="entry name" value="LEA_2"/>
</dbReference>
<feature type="region of interest" description="Disordered" evidence="5">
    <location>
        <begin position="1"/>
        <end position="26"/>
    </location>
</feature>
<keyword evidence="2 6" id="KW-0812">Transmembrane</keyword>
<reference evidence="8" key="2">
    <citation type="submission" date="2020-08" db="EMBL/GenBank/DDBJ databases">
        <title>Plant Genome Project.</title>
        <authorList>
            <person name="Zhang R.-G."/>
        </authorList>
    </citation>
    <scope>NUCLEOTIDE SEQUENCE</scope>
    <source>
        <strain evidence="8">Huo1</strain>
        <tissue evidence="8">Leaf</tissue>
    </source>
</reference>
<dbReference type="EMBL" id="PNBA02000007">
    <property type="protein sequence ID" value="KAG6418341.1"/>
    <property type="molecule type" value="Genomic_DNA"/>
</dbReference>
<evidence type="ECO:0000256" key="6">
    <source>
        <dbReference type="SAM" id="Phobius"/>
    </source>
</evidence>
<dbReference type="Proteomes" id="UP000298416">
    <property type="component" value="Unassembled WGS sequence"/>
</dbReference>
<evidence type="ECO:0000256" key="5">
    <source>
        <dbReference type="SAM" id="MobiDB-lite"/>
    </source>
</evidence>
<comment type="caution">
    <text evidence="8">The sequence shown here is derived from an EMBL/GenBank/DDBJ whole genome shotgun (WGS) entry which is preliminary data.</text>
</comment>
<feature type="compositionally biased region" description="Low complexity" evidence="5">
    <location>
        <begin position="7"/>
        <end position="25"/>
    </location>
</feature>
<evidence type="ECO:0000256" key="1">
    <source>
        <dbReference type="ARBA" id="ARBA00004167"/>
    </source>
</evidence>
<keyword evidence="4 6" id="KW-0472">Membrane</keyword>
<reference evidence="8" key="1">
    <citation type="submission" date="2018-01" db="EMBL/GenBank/DDBJ databases">
        <authorList>
            <person name="Mao J.F."/>
        </authorList>
    </citation>
    <scope>NUCLEOTIDE SEQUENCE</scope>
    <source>
        <strain evidence="8">Huo1</strain>
        <tissue evidence="8">Leaf</tissue>
    </source>
</reference>
<evidence type="ECO:0000256" key="4">
    <source>
        <dbReference type="ARBA" id="ARBA00023136"/>
    </source>
</evidence>
<dbReference type="GO" id="GO:0005886">
    <property type="term" value="C:plasma membrane"/>
    <property type="evidence" value="ECO:0007669"/>
    <property type="project" value="TreeGrafter"/>
</dbReference>
<name>A0A8X8XQB5_SALSN</name>
<dbReference type="PANTHER" id="PTHR31234">
    <property type="entry name" value="LATE EMBRYOGENESIS ABUNDANT (LEA) HYDROXYPROLINE-RICH GLYCOPROTEIN FAMILY"/>
    <property type="match status" value="1"/>
</dbReference>
<dbReference type="Pfam" id="PF03168">
    <property type="entry name" value="LEA_2"/>
    <property type="match status" value="1"/>
</dbReference>
<evidence type="ECO:0000256" key="3">
    <source>
        <dbReference type="ARBA" id="ARBA00022989"/>
    </source>
</evidence>
<feature type="domain" description="Late embryogenesis abundant protein LEA-2 subgroup" evidence="7">
    <location>
        <begin position="123"/>
        <end position="223"/>
    </location>
</feature>